<accession>S4R6D7</accession>
<dbReference type="HOGENOM" id="CLU_2229349_0_0_1"/>
<comment type="catalytic activity">
    <reaction evidence="11">
        <text>1-O-(1Z-octadecenyl)-sn-glycero-3-phospho-N-hexadecanoyl-ethanolamine + H2O = 1-O-(1Z-octadecenyl)-sn-glycero-3-phosphate + N-hexadecanoylethanolamine + H(+)</text>
        <dbReference type="Rhea" id="RHEA:53184"/>
        <dbReference type="ChEBI" id="CHEBI:15377"/>
        <dbReference type="ChEBI" id="CHEBI:15378"/>
        <dbReference type="ChEBI" id="CHEBI:71464"/>
        <dbReference type="ChEBI" id="CHEBI:137009"/>
        <dbReference type="ChEBI" id="CHEBI:137017"/>
    </reaction>
    <physiologicalReaction direction="left-to-right" evidence="11">
        <dbReference type="Rhea" id="RHEA:53185"/>
    </physiologicalReaction>
</comment>
<evidence type="ECO:0000256" key="11">
    <source>
        <dbReference type="ARBA" id="ARBA00048580"/>
    </source>
</evidence>
<comment type="catalytic activity">
    <reaction evidence="10">
        <text>N-hexadecanoyl-1-(9Z-octadecenoyl)-sn-glycero-3-phosphoethanolamine + H2O = N-hexadecanoylethanolamine + 1-(9Z-octadecenoyl)-sn-glycero-3-phosphate + H(+)</text>
        <dbReference type="Rhea" id="RHEA:53168"/>
        <dbReference type="ChEBI" id="CHEBI:15377"/>
        <dbReference type="ChEBI" id="CHEBI:15378"/>
        <dbReference type="ChEBI" id="CHEBI:71464"/>
        <dbReference type="ChEBI" id="CHEBI:74544"/>
        <dbReference type="ChEBI" id="CHEBI:85217"/>
    </reaction>
    <physiologicalReaction direction="left-to-right" evidence="10">
        <dbReference type="Rhea" id="RHEA:53169"/>
    </physiologicalReaction>
</comment>
<organism evidence="14">
    <name type="scientific">Petromyzon marinus</name>
    <name type="common">Sea lamprey</name>
    <dbReference type="NCBI Taxonomy" id="7757"/>
    <lineage>
        <taxon>Eukaryota</taxon>
        <taxon>Metazoa</taxon>
        <taxon>Chordata</taxon>
        <taxon>Craniata</taxon>
        <taxon>Vertebrata</taxon>
        <taxon>Cyclostomata</taxon>
        <taxon>Hyperoartia</taxon>
        <taxon>Petromyzontiformes</taxon>
        <taxon>Petromyzontidae</taxon>
        <taxon>Petromyzon</taxon>
    </lineage>
</organism>
<evidence type="ECO:0000256" key="5">
    <source>
        <dbReference type="ARBA" id="ARBA00022989"/>
    </source>
</evidence>
<dbReference type="STRING" id="7757.ENSPMAP00000000767"/>
<dbReference type="PROSITE" id="PS51704">
    <property type="entry name" value="GP_PDE"/>
    <property type="match status" value="1"/>
</dbReference>
<sequence>GTHVLELDVQVTKDGVIVVAHDDDLRRATGRSQRIRDLNFDELPIYKDKLEITFDQGHFNKASKDRRIPTLREVFEKFSDLAINVEIKEDNDETINKVPPSLDTHR</sequence>
<dbReference type="GO" id="GO:0046475">
    <property type="term" value="P:glycerophospholipid catabolic process"/>
    <property type="evidence" value="ECO:0007669"/>
    <property type="project" value="TreeGrafter"/>
</dbReference>
<reference evidence="14" key="2">
    <citation type="submission" date="2025-09" db="UniProtKB">
        <authorList>
            <consortium name="Ensembl"/>
        </authorList>
    </citation>
    <scope>IDENTIFICATION</scope>
</reference>
<protein>
    <recommendedName>
        <fullName evidence="13">GP-PDE domain-containing protein</fullName>
    </recommendedName>
</protein>
<dbReference type="InterPro" id="IPR052271">
    <property type="entry name" value="GDPD-Related"/>
</dbReference>
<dbReference type="Ensembl" id="ENSPMAT00000000769.1">
    <property type="protein sequence ID" value="ENSPMAP00000000767.1"/>
    <property type="gene ID" value="ENSPMAG00000000702.1"/>
</dbReference>
<dbReference type="GeneTree" id="ENSGT00940000172471"/>
<dbReference type="AlphaFoldDB" id="S4R6D7"/>
<evidence type="ECO:0000256" key="10">
    <source>
        <dbReference type="ARBA" id="ARBA00047538"/>
    </source>
</evidence>
<evidence type="ECO:0000313" key="14">
    <source>
        <dbReference type="Ensembl" id="ENSPMAP00000000767.1"/>
    </source>
</evidence>
<dbReference type="InterPro" id="IPR017946">
    <property type="entry name" value="PLC-like_Pdiesterase_TIM-brl"/>
</dbReference>
<comment type="similarity">
    <text evidence="2">Belongs to the glycerophosphoryl diester phosphodiesterase family.</text>
</comment>
<evidence type="ECO:0000259" key="13">
    <source>
        <dbReference type="PROSITE" id="PS51704"/>
    </source>
</evidence>
<keyword evidence="4" id="KW-0378">Hydrolase</keyword>
<comment type="catalytic activity">
    <reaction evidence="12">
        <text>N,1-di-(9Z-octadecenoyl)-sn-glycero-3-phosphoethanolamine + H2O = N-(9Z-octadecenoyl) ethanolamine + 1-(9Z-octadecenoyl)-sn-glycero-3-phosphate + H(+)</text>
        <dbReference type="Rhea" id="RHEA:56460"/>
        <dbReference type="ChEBI" id="CHEBI:15377"/>
        <dbReference type="ChEBI" id="CHEBI:15378"/>
        <dbReference type="ChEBI" id="CHEBI:71466"/>
        <dbReference type="ChEBI" id="CHEBI:74544"/>
        <dbReference type="ChEBI" id="CHEBI:85222"/>
    </reaction>
    <physiologicalReaction direction="left-to-right" evidence="12">
        <dbReference type="Rhea" id="RHEA:56461"/>
    </physiologicalReaction>
</comment>
<dbReference type="Pfam" id="PF03009">
    <property type="entry name" value="GDPD"/>
    <property type="match status" value="1"/>
</dbReference>
<dbReference type="GO" id="GO:0005789">
    <property type="term" value="C:endoplasmic reticulum membrane"/>
    <property type="evidence" value="ECO:0007669"/>
    <property type="project" value="TreeGrafter"/>
</dbReference>
<keyword evidence="3" id="KW-0812">Transmembrane</keyword>
<evidence type="ECO:0000256" key="6">
    <source>
        <dbReference type="ARBA" id="ARBA00023098"/>
    </source>
</evidence>
<dbReference type="GO" id="GO:0008081">
    <property type="term" value="F:phosphoric diester hydrolase activity"/>
    <property type="evidence" value="ECO:0007669"/>
    <property type="project" value="InterPro"/>
</dbReference>
<evidence type="ECO:0000256" key="1">
    <source>
        <dbReference type="ARBA" id="ARBA00004370"/>
    </source>
</evidence>
<evidence type="ECO:0000256" key="8">
    <source>
        <dbReference type="ARBA" id="ARBA00036083"/>
    </source>
</evidence>
<comment type="catalytic activity">
    <reaction evidence="8">
        <text>1-O-hexadecyl-sn-glycero-3-phosphocholine + H2O = 1-O-hexadecyl-sn-glycero-3-phosphate + choline + H(+)</text>
        <dbReference type="Rhea" id="RHEA:41143"/>
        <dbReference type="ChEBI" id="CHEBI:15354"/>
        <dbReference type="ChEBI" id="CHEBI:15377"/>
        <dbReference type="ChEBI" id="CHEBI:15378"/>
        <dbReference type="ChEBI" id="CHEBI:64496"/>
        <dbReference type="ChEBI" id="CHEBI:77580"/>
    </reaction>
    <physiologicalReaction direction="left-to-right" evidence="8">
        <dbReference type="Rhea" id="RHEA:41144"/>
    </physiologicalReaction>
</comment>
<dbReference type="SUPFAM" id="SSF51695">
    <property type="entry name" value="PLC-like phosphodiesterases"/>
    <property type="match status" value="1"/>
</dbReference>
<keyword evidence="6" id="KW-0443">Lipid metabolism</keyword>
<name>S4R6D7_PETMA</name>
<evidence type="ECO:0000256" key="3">
    <source>
        <dbReference type="ARBA" id="ARBA00022692"/>
    </source>
</evidence>
<comment type="catalytic activity">
    <reaction evidence="9">
        <text>N-(5Z,8Z,11Z,14Z-eicosatetraenoyl)-1-(9Z-octadecenoyl)-sn-glycero-3-phosphoethanolamine + H2O = N-(5Z,8Z,11Z,14Z-eicosatetraenoyl)-ethanolamine + 1-(9Z-octadecenoyl)-sn-glycero-3-phosphate + H(+)</text>
        <dbReference type="Rhea" id="RHEA:45544"/>
        <dbReference type="ChEBI" id="CHEBI:2700"/>
        <dbReference type="ChEBI" id="CHEBI:15377"/>
        <dbReference type="ChEBI" id="CHEBI:15378"/>
        <dbReference type="ChEBI" id="CHEBI:74544"/>
        <dbReference type="ChEBI" id="CHEBI:85223"/>
    </reaction>
    <physiologicalReaction direction="left-to-right" evidence="9">
        <dbReference type="Rhea" id="RHEA:45545"/>
    </physiologicalReaction>
</comment>
<dbReference type="GO" id="GO:0004622">
    <property type="term" value="F:phosphatidylcholine lysophospholipase activity"/>
    <property type="evidence" value="ECO:0007669"/>
    <property type="project" value="TreeGrafter"/>
</dbReference>
<dbReference type="PANTHER" id="PTHR42758:SF3">
    <property type="entry name" value="LYSOPHOSPHOLIPASE D GDPD3"/>
    <property type="match status" value="1"/>
</dbReference>
<dbReference type="InterPro" id="IPR030395">
    <property type="entry name" value="GP_PDE_dom"/>
</dbReference>
<evidence type="ECO:0000256" key="12">
    <source>
        <dbReference type="ARBA" id="ARBA00048947"/>
    </source>
</evidence>
<proteinExistence type="inferred from homology"/>
<feature type="domain" description="GP-PDE" evidence="13">
    <location>
        <begin position="1"/>
        <end position="106"/>
    </location>
</feature>
<evidence type="ECO:0000256" key="7">
    <source>
        <dbReference type="ARBA" id="ARBA00023136"/>
    </source>
</evidence>
<evidence type="ECO:0000256" key="2">
    <source>
        <dbReference type="ARBA" id="ARBA00007277"/>
    </source>
</evidence>
<dbReference type="PANTHER" id="PTHR42758">
    <property type="entry name" value="PHOSPHATIDYLGLYCEROL PHOSPHOLIPASE C"/>
    <property type="match status" value="1"/>
</dbReference>
<evidence type="ECO:0000256" key="9">
    <source>
        <dbReference type="ARBA" id="ARBA00047392"/>
    </source>
</evidence>
<keyword evidence="5" id="KW-1133">Transmembrane helix</keyword>
<keyword evidence="7" id="KW-0472">Membrane</keyword>
<reference evidence="14" key="1">
    <citation type="submission" date="2025-08" db="UniProtKB">
        <authorList>
            <consortium name="Ensembl"/>
        </authorList>
    </citation>
    <scope>IDENTIFICATION</scope>
</reference>
<comment type="subcellular location">
    <subcellularLocation>
        <location evidence="1">Membrane</location>
    </subcellularLocation>
</comment>
<dbReference type="Gene3D" id="3.20.20.190">
    <property type="entry name" value="Phosphatidylinositol (PI) phosphodiesterase"/>
    <property type="match status" value="1"/>
</dbReference>
<evidence type="ECO:0000256" key="4">
    <source>
        <dbReference type="ARBA" id="ARBA00022801"/>
    </source>
</evidence>